<dbReference type="InterPro" id="IPR009078">
    <property type="entry name" value="Ferritin-like_SF"/>
</dbReference>
<dbReference type="GO" id="GO:0016491">
    <property type="term" value="F:oxidoreductase activity"/>
    <property type="evidence" value="ECO:0007669"/>
    <property type="project" value="InterPro"/>
</dbReference>
<evidence type="ECO:0000313" key="1">
    <source>
        <dbReference type="EMBL" id="EYU15619.1"/>
    </source>
</evidence>
<dbReference type="PATRIC" id="fig|1393736.3.peg.1900"/>
<protein>
    <recommendedName>
        <fullName evidence="3">VlmB-like protein</fullName>
    </recommendedName>
</protein>
<dbReference type="AlphaFoldDB" id="A0A022PJC8"/>
<dbReference type="Proteomes" id="UP000023464">
    <property type="component" value="Unassembled WGS sequence"/>
</dbReference>
<keyword evidence="2" id="KW-1185">Reference proteome</keyword>
<evidence type="ECO:0000313" key="2">
    <source>
        <dbReference type="Proteomes" id="UP000023464"/>
    </source>
</evidence>
<proteinExistence type="predicted"/>
<comment type="caution">
    <text evidence="1">The sequence shown here is derived from an EMBL/GenBank/DDBJ whole genome shotgun (WGS) entry which is preliminary data.</text>
</comment>
<evidence type="ECO:0008006" key="3">
    <source>
        <dbReference type="Google" id="ProtNLM"/>
    </source>
</evidence>
<accession>A0A022PJC8</accession>
<dbReference type="RefSeq" id="WP_036778136.1">
    <property type="nucleotide sequence ID" value="NZ_CAWLTM010000093.1"/>
</dbReference>
<dbReference type="EMBL" id="JFGV01000022">
    <property type="protein sequence ID" value="EYU15619.1"/>
    <property type="molecule type" value="Genomic_DNA"/>
</dbReference>
<sequence length="298" mass="34183">MSLIKQASEIEMQAKDWGLDEWFTEQISVEQRKRSHYANDPKLTYLPGDLRESLIRELSFKSISEYEATKALLLLADKAPDNINFDYMLTQIFDEGRHAKLFREHLVRIGFADIDNVAGKMESLLRGKMTNMLETLRTYFDKWVVLKNDYIAGVLIITVVLEGVLAPTSELSEIKWRPFDITAAETQARANADELRHLTVCANIVKMALENDNSLKPSALECIEEGLALWNKVSVDDLFVEREMFYQRGMQNHLRLIEGYELAPGMLLSDSTVESRLELSHSLVEQMQQSRLKYMGLA</sequence>
<dbReference type="SUPFAM" id="SSF47240">
    <property type="entry name" value="Ferritin-like"/>
    <property type="match status" value="1"/>
</dbReference>
<reference evidence="1 2" key="1">
    <citation type="submission" date="2014-03" db="EMBL/GenBank/DDBJ databases">
        <title>Draft Genome of Photorhabdus luminescens BA1, an Egyptian Isolate.</title>
        <authorList>
            <person name="Ghazal S."/>
            <person name="Hurst S.G.IV."/>
            <person name="Morris K."/>
            <person name="Thomas K."/>
            <person name="Tisa L.S."/>
        </authorList>
    </citation>
    <scope>NUCLEOTIDE SEQUENCE [LARGE SCALE GENOMIC DNA]</scope>
    <source>
        <strain evidence="1 2">BA1</strain>
    </source>
</reference>
<dbReference type="Gene3D" id="1.10.620.20">
    <property type="entry name" value="Ribonucleotide Reductase, subunit A"/>
    <property type="match status" value="1"/>
</dbReference>
<gene>
    <name evidence="1" type="ORF">BA1DRAFT_01876</name>
</gene>
<name>A0A022PJC8_9GAMM</name>
<organism evidence="1 2">
    <name type="scientific">Photorhabdus aegyptia</name>
    <dbReference type="NCBI Taxonomy" id="2805098"/>
    <lineage>
        <taxon>Bacteria</taxon>
        <taxon>Pseudomonadati</taxon>
        <taxon>Pseudomonadota</taxon>
        <taxon>Gammaproteobacteria</taxon>
        <taxon>Enterobacterales</taxon>
        <taxon>Morganellaceae</taxon>
        <taxon>Photorhabdus</taxon>
    </lineage>
</organism>
<dbReference type="InterPro" id="IPR012348">
    <property type="entry name" value="RNR-like"/>
</dbReference>